<name>A0A644XZC7_9ZZZZ</name>
<evidence type="ECO:0000259" key="1">
    <source>
        <dbReference type="Pfam" id="PF12146"/>
    </source>
</evidence>
<dbReference type="InterPro" id="IPR022742">
    <property type="entry name" value="Hydrolase_4"/>
</dbReference>
<dbReference type="AlphaFoldDB" id="A0A644XZC7"/>
<dbReference type="SUPFAM" id="SSF53474">
    <property type="entry name" value="alpha/beta-Hydrolases"/>
    <property type="match status" value="1"/>
</dbReference>
<reference evidence="2" key="1">
    <citation type="submission" date="2019-08" db="EMBL/GenBank/DDBJ databases">
        <authorList>
            <person name="Kucharzyk K."/>
            <person name="Murdoch R.W."/>
            <person name="Higgins S."/>
            <person name="Loffler F."/>
        </authorList>
    </citation>
    <scope>NUCLEOTIDE SEQUENCE</scope>
</reference>
<organism evidence="2">
    <name type="scientific">bioreactor metagenome</name>
    <dbReference type="NCBI Taxonomy" id="1076179"/>
    <lineage>
        <taxon>unclassified sequences</taxon>
        <taxon>metagenomes</taxon>
        <taxon>ecological metagenomes</taxon>
    </lineage>
</organism>
<dbReference type="PANTHER" id="PTHR12277">
    <property type="entry name" value="ALPHA/BETA HYDROLASE DOMAIN-CONTAINING PROTEIN"/>
    <property type="match status" value="1"/>
</dbReference>
<gene>
    <name evidence="2" type="ORF">SDC9_68034</name>
</gene>
<dbReference type="PANTHER" id="PTHR12277:SF81">
    <property type="entry name" value="PROTEIN ABHD13"/>
    <property type="match status" value="1"/>
</dbReference>
<feature type="domain" description="Serine aminopeptidase S33" evidence="1">
    <location>
        <begin position="48"/>
        <end position="126"/>
    </location>
</feature>
<evidence type="ECO:0000313" key="2">
    <source>
        <dbReference type="EMBL" id="MPM21590.1"/>
    </source>
</evidence>
<protein>
    <recommendedName>
        <fullName evidence="1">Serine aminopeptidase S33 domain-containing protein</fullName>
    </recommendedName>
</protein>
<sequence length="252" mass="27818">MKREKVTFKNSRGLILSGAIELPENNSPKAFAIFSHCFTCNKNLINVKYISEALSEKRIAVLRFDFAGLGDSQGNFAETDFSSNIDDLLYAAEFLTLNYEAPKLLVGHSLGGAASIVAAGQLASVKAVSLLGTPSTLDHIKRLFVNKMEEITHYGSAMIDVAGRDIEIGRGFVDDLANHNIKKSLNRLNKPLLILHSPEDEMVSIDHATEIFMAARHPKSFIALDGIDHLIKNIKDARYVGSLIGEWVMRYL</sequence>
<dbReference type="Gene3D" id="3.40.50.1820">
    <property type="entry name" value="alpha/beta hydrolase"/>
    <property type="match status" value="1"/>
</dbReference>
<accession>A0A644XZC7</accession>
<proteinExistence type="predicted"/>
<dbReference type="Pfam" id="PF12146">
    <property type="entry name" value="Hydrolase_4"/>
    <property type="match status" value="1"/>
</dbReference>
<dbReference type="EMBL" id="VSSQ01003620">
    <property type="protein sequence ID" value="MPM21590.1"/>
    <property type="molecule type" value="Genomic_DNA"/>
</dbReference>
<comment type="caution">
    <text evidence="2">The sequence shown here is derived from an EMBL/GenBank/DDBJ whole genome shotgun (WGS) entry which is preliminary data.</text>
</comment>
<dbReference type="InterPro" id="IPR029058">
    <property type="entry name" value="AB_hydrolase_fold"/>
</dbReference>